<dbReference type="InterPro" id="IPR002925">
    <property type="entry name" value="Dienelactn_hydro"/>
</dbReference>
<evidence type="ECO:0000313" key="3">
    <source>
        <dbReference type="EMBL" id="TCJ11823.1"/>
    </source>
</evidence>
<accession>A0A4R1B7L1</accession>
<feature type="chain" id="PRO_5020526577" evidence="1">
    <location>
        <begin position="26"/>
        <end position="270"/>
    </location>
</feature>
<keyword evidence="1" id="KW-0732">Signal</keyword>
<keyword evidence="3" id="KW-0378">Hydrolase</keyword>
<gene>
    <name evidence="3" type="ORF">EZJ19_14290</name>
</gene>
<dbReference type="Proteomes" id="UP000295443">
    <property type="component" value="Unassembled WGS sequence"/>
</dbReference>
<dbReference type="Gene3D" id="3.40.50.1820">
    <property type="entry name" value="alpha/beta hydrolase"/>
    <property type="match status" value="1"/>
</dbReference>
<organism evidence="3 4">
    <name type="scientific">Parasulfuritortus cantonensis</name>
    <dbReference type="NCBI Taxonomy" id="2528202"/>
    <lineage>
        <taxon>Bacteria</taxon>
        <taxon>Pseudomonadati</taxon>
        <taxon>Pseudomonadota</taxon>
        <taxon>Betaproteobacteria</taxon>
        <taxon>Nitrosomonadales</taxon>
        <taxon>Thiobacillaceae</taxon>
        <taxon>Parasulfuritortus</taxon>
    </lineage>
</organism>
<feature type="domain" description="Dienelactone hydrolase" evidence="2">
    <location>
        <begin position="41"/>
        <end position="264"/>
    </location>
</feature>
<evidence type="ECO:0000313" key="4">
    <source>
        <dbReference type="Proteomes" id="UP000295443"/>
    </source>
</evidence>
<dbReference type="PANTHER" id="PTHR22946:SF0">
    <property type="entry name" value="DIENELACTONE HYDROLASE DOMAIN-CONTAINING PROTEIN"/>
    <property type="match status" value="1"/>
</dbReference>
<dbReference type="OrthoDB" id="9787933at2"/>
<evidence type="ECO:0000259" key="2">
    <source>
        <dbReference type="Pfam" id="PF01738"/>
    </source>
</evidence>
<feature type="signal peptide" evidence="1">
    <location>
        <begin position="1"/>
        <end position="25"/>
    </location>
</feature>
<dbReference type="InterPro" id="IPR050261">
    <property type="entry name" value="FrsA_esterase"/>
</dbReference>
<comment type="caution">
    <text evidence="3">The sequence shown here is derived from an EMBL/GenBank/DDBJ whole genome shotgun (WGS) entry which is preliminary data.</text>
</comment>
<proteinExistence type="predicted"/>
<name>A0A4R1B7L1_9PROT</name>
<protein>
    <submittedName>
        <fullName evidence="3">Dienelactone hydrolase family protein</fullName>
    </submittedName>
</protein>
<dbReference type="SUPFAM" id="SSF53474">
    <property type="entry name" value="alpha/beta-Hydrolases"/>
    <property type="match status" value="1"/>
</dbReference>
<dbReference type="GO" id="GO:0016787">
    <property type="term" value="F:hydrolase activity"/>
    <property type="evidence" value="ECO:0007669"/>
    <property type="project" value="UniProtKB-KW"/>
</dbReference>
<dbReference type="Pfam" id="PF01738">
    <property type="entry name" value="DLH"/>
    <property type="match status" value="1"/>
</dbReference>
<evidence type="ECO:0000256" key="1">
    <source>
        <dbReference type="SAM" id="SignalP"/>
    </source>
</evidence>
<dbReference type="InterPro" id="IPR029058">
    <property type="entry name" value="AB_hydrolase_fold"/>
</dbReference>
<dbReference type="AlphaFoldDB" id="A0A4R1B7L1"/>
<sequence>MLENPMRHILLVLAALILGVSTAQAKVVGKEVTYTANGVTMKGYLAYDKDIKAKRPGILVVHEWWGHNQFARKRALLLAGMGYTALAVDMYGNGKTADHPDDAGKFAAEVSKNMPVAKARFEAAMKLLAKQPTVAPGQIAAIGYCFGGGVVLNMARAGEDLKGVASFHGVLATDSPAQKGKVKAKIAVFTGEDDPMVPKEQIRAFTKEMDDAGVDFRLTSYPGAKHSFTNPDADQYAKKFNLPVAYNAEADQDSWKKLGEFLDSLFGPRP</sequence>
<dbReference type="PANTHER" id="PTHR22946">
    <property type="entry name" value="DIENELACTONE HYDROLASE DOMAIN-CONTAINING PROTEIN-RELATED"/>
    <property type="match status" value="1"/>
</dbReference>
<reference evidence="3 4" key="1">
    <citation type="submission" date="2019-03" db="EMBL/GenBank/DDBJ databases">
        <title>Genome sequence of Thiobacillaceae bacterium LSR1, a sulfur-oxidizing bacterium isolated from freshwater sediment.</title>
        <authorList>
            <person name="Li S."/>
        </authorList>
    </citation>
    <scope>NUCLEOTIDE SEQUENCE [LARGE SCALE GENOMIC DNA]</scope>
    <source>
        <strain evidence="3 4">LSR1</strain>
    </source>
</reference>
<dbReference type="EMBL" id="SJZB01000049">
    <property type="protein sequence ID" value="TCJ11823.1"/>
    <property type="molecule type" value="Genomic_DNA"/>
</dbReference>
<keyword evidence="4" id="KW-1185">Reference proteome</keyword>